<dbReference type="Pfam" id="PF16925">
    <property type="entry name" value="TetR_C_13"/>
    <property type="match status" value="1"/>
</dbReference>
<evidence type="ECO:0000256" key="1">
    <source>
        <dbReference type="ARBA" id="ARBA00023015"/>
    </source>
</evidence>
<comment type="caution">
    <text evidence="6">The sequence shown here is derived from an EMBL/GenBank/DDBJ whole genome shotgun (WGS) entry which is preliminary data.</text>
</comment>
<dbReference type="SUPFAM" id="SSF48498">
    <property type="entry name" value="Tetracyclin repressor-like, C-terminal domain"/>
    <property type="match status" value="1"/>
</dbReference>
<organism evidence="6 7">
    <name type="scientific">Nocardioides vastitatis</name>
    <dbReference type="NCBI Taxonomy" id="2568655"/>
    <lineage>
        <taxon>Bacteria</taxon>
        <taxon>Bacillati</taxon>
        <taxon>Actinomycetota</taxon>
        <taxon>Actinomycetes</taxon>
        <taxon>Propionibacteriales</taxon>
        <taxon>Nocardioidaceae</taxon>
        <taxon>Nocardioides</taxon>
    </lineage>
</organism>
<feature type="domain" description="HTH tetR-type" evidence="5">
    <location>
        <begin position="5"/>
        <end position="65"/>
    </location>
</feature>
<dbReference type="PANTHER" id="PTHR47506:SF6">
    <property type="entry name" value="HTH-TYPE TRANSCRIPTIONAL REPRESSOR NEMR"/>
    <property type="match status" value="1"/>
</dbReference>
<dbReference type="PRINTS" id="PR00455">
    <property type="entry name" value="HTHTETR"/>
</dbReference>
<gene>
    <name evidence="6" type="ORF">ACFPQB_00510</name>
</gene>
<dbReference type="RefSeq" id="WP_136433495.1">
    <property type="nucleotide sequence ID" value="NZ_JBHSNS010000001.1"/>
</dbReference>
<dbReference type="Proteomes" id="UP001596072">
    <property type="component" value="Unassembled WGS sequence"/>
</dbReference>
<accession>A0ABW0ZCX1</accession>
<dbReference type="InterPro" id="IPR001647">
    <property type="entry name" value="HTH_TetR"/>
</dbReference>
<dbReference type="Gene3D" id="1.10.10.60">
    <property type="entry name" value="Homeodomain-like"/>
    <property type="match status" value="1"/>
</dbReference>
<evidence type="ECO:0000313" key="7">
    <source>
        <dbReference type="Proteomes" id="UP001596072"/>
    </source>
</evidence>
<feature type="DNA-binding region" description="H-T-H motif" evidence="4">
    <location>
        <begin position="28"/>
        <end position="47"/>
    </location>
</feature>
<dbReference type="SUPFAM" id="SSF46689">
    <property type="entry name" value="Homeodomain-like"/>
    <property type="match status" value="1"/>
</dbReference>
<evidence type="ECO:0000256" key="4">
    <source>
        <dbReference type="PROSITE-ProRule" id="PRU00335"/>
    </source>
</evidence>
<keyword evidence="7" id="KW-1185">Reference proteome</keyword>
<evidence type="ECO:0000313" key="6">
    <source>
        <dbReference type="EMBL" id="MFC5727381.1"/>
    </source>
</evidence>
<dbReference type="Gene3D" id="1.10.357.10">
    <property type="entry name" value="Tetracycline Repressor, domain 2"/>
    <property type="match status" value="1"/>
</dbReference>
<dbReference type="PANTHER" id="PTHR47506">
    <property type="entry name" value="TRANSCRIPTIONAL REGULATORY PROTEIN"/>
    <property type="match status" value="1"/>
</dbReference>
<dbReference type="InterPro" id="IPR011075">
    <property type="entry name" value="TetR_C"/>
</dbReference>
<evidence type="ECO:0000256" key="3">
    <source>
        <dbReference type="ARBA" id="ARBA00023163"/>
    </source>
</evidence>
<dbReference type="Pfam" id="PF00440">
    <property type="entry name" value="TetR_N"/>
    <property type="match status" value="1"/>
</dbReference>
<dbReference type="PROSITE" id="PS50977">
    <property type="entry name" value="HTH_TETR_2"/>
    <property type="match status" value="1"/>
</dbReference>
<dbReference type="InterPro" id="IPR036271">
    <property type="entry name" value="Tet_transcr_reg_TetR-rel_C_sf"/>
</dbReference>
<reference evidence="7" key="1">
    <citation type="journal article" date="2019" name="Int. J. Syst. Evol. Microbiol.">
        <title>The Global Catalogue of Microorganisms (GCM) 10K type strain sequencing project: providing services to taxonomists for standard genome sequencing and annotation.</title>
        <authorList>
            <consortium name="The Broad Institute Genomics Platform"/>
            <consortium name="The Broad Institute Genome Sequencing Center for Infectious Disease"/>
            <person name="Wu L."/>
            <person name="Ma J."/>
        </authorList>
    </citation>
    <scope>NUCLEOTIDE SEQUENCE [LARGE SCALE GENOMIC DNA]</scope>
    <source>
        <strain evidence="7">YIM 94188</strain>
    </source>
</reference>
<keyword evidence="1" id="KW-0805">Transcription regulation</keyword>
<dbReference type="InterPro" id="IPR009057">
    <property type="entry name" value="Homeodomain-like_sf"/>
</dbReference>
<name>A0ABW0ZCX1_9ACTN</name>
<proteinExistence type="predicted"/>
<protein>
    <submittedName>
        <fullName evidence="6">TetR/AcrR family transcriptional regulator</fullName>
    </submittedName>
</protein>
<sequence>MSKGQQTKTAILDEAVRLASRVGFNALTIGQLAEATEMSKSGLFAHFKSKEALQLATLDRGREWFTGVVIRPTLASPRGIARVRTLFDRWLVWETETLPGGCIFVTGSIEYDDQPGPMRDALVRNQRDWAEFIESVASAAVNEGDFRADLDLQQFAFSLQGLIYAYHHGTRLLRDPKSLEHTHRGLELLIDSAKA</sequence>
<keyword evidence="2 4" id="KW-0238">DNA-binding</keyword>
<evidence type="ECO:0000259" key="5">
    <source>
        <dbReference type="PROSITE" id="PS50977"/>
    </source>
</evidence>
<dbReference type="EMBL" id="JBHSNS010000001">
    <property type="protein sequence ID" value="MFC5727381.1"/>
    <property type="molecule type" value="Genomic_DNA"/>
</dbReference>
<evidence type="ECO:0000256" key="2">
    <source>
        <dbReference type="ARBA" id="ARBA00023125"/>
    </source>
</evidence>
<keyword evidence="3" id="KW-0804">Transcription</keyword>